<comment type="caution">
    <text evidence="7">The sequence shown here is derived from an EMBL/GenBank/DDBJ whole genome shotgun (WGS) entry which is preliminary data.</text>
</comment>
<dbReference type="InterPro" id="IPR017500">
    <property type="entry name" value="Phage_infect_YhgE_N"/>
</dbReference>
<evidence type="ECO:0000256" key="4">
    <source>
        <dbReference type="ARBA" id="ARBA00023136"/>
    </source>
</evidence>
<dbReference type="Proteomes" id="UP000676917">
    <property type="component" value="Unassembled WGS sequence"/>
</dbReference>
<dbReference type="PANTHER" id="PTHR43077:SF10">
    <property type="entry name" value="TRANSPORT PERMEASE PROTEIN"/>
    <property type="match status" value="1"/>
</dbReference>
<feature type="domain" description="ABC-2 type transporter transmembrane" evidence="6">
    <location>
        <begin position="23"/>
        <end position="151"/>
    </location>
</feature>
<dbReference type="EMBL" id="BORP01000001">
    <property type="protein sequence ID" value="GIO25505.1"/>
    <property type="molecule type" value="Genomic_DNA"/>
</dbReference>
<proteinExistence type="predicted"/>
<dbReference type="Gene3D" id="3.40.1710.10">
    <property type="entry name" value="abc type-2 transporter like domain"/>
    <property type="match status" value="1"/>
</dbReference>
<gene>
    <name evidence="7" type="ORF">J43TS3_01160</name>
</gene>
<evidence type="ECO:0000256" key="2">
    <source>
        <dbReference type="ARBA" id="ARBA00022692"/>
    </source>
</evidence>
<evidence type="ECO:0000313" key="7">
    <source>
        <dbReference type="EMBL" id="GIO25505.1"/>
    </source>
</evidence>
<dbReference type="RefSeq" id="WP_212919052.1">
    <property type="nucleotide sequence ID" value="NZ_BORP01000001.1"/>
</dbReference>
<protein>
    <submittedName>
        <fullName evidence="7">Phage infection protein</fullName>
    </submittedName>
</protein>
<dbReference type="InterPro" id="IPR017501">
    <property type="entry name" value="Phage_infect_YhgE_C"/>
</dbReference>
<dbReference type="GO" id="GO:0016020">
    <property type="term" value="C:membrane"/>
    <property type="evidence" value="ECO:0007669"/>
    <property type="project" value="UniProtKB-SubCell"/>
</dbReference>
<keyword evidence="3" id="KW-1133">Transmembrane helix</keyword>
<dbReference type="Gene3D" id="1.10.287.2610">
    <property type="match status" value="1"/>
</dbReference>
<dbReference type="NCBIfam" id="TIGR03061">
    <property type="entry name" value="pip_yhgE_Nterm"/>
    <property type="match status" value="1"/>
</dbReference>
<organism evidence="7 8">
    <name type="scientific">Ornithinibacillus bavariensis</name>
    <dbReference type="NCBI Taxonomy" id="545502"/>
    <lineage>
        <taxon>Bacteria</taxon>
        <taxon>Bacillati</taxon>
        <taxon>Bacillota</taxon>
        <taxon>Bacilli</taxon>
        <taxon>Bacillales</taxon>
        <taxon>Bacillaceae</taxon>
        <taxon>Ornithinibacillus</taxon>
    </lineage>
</organism>
<keyword evidence="2" id="KW-0812">Transmembrane</keyword>
<keyword evidence="8" id="KW-1185">Reference proteome</keyword>
<evidence type="ECO:0000259" key="6">
    <source>
        <dbReference type="Pfam" id="PF12698"/>
    </source>
</evidence>
<evidence type="ECO:0000256" key="3">
    <source>
        <dbReference type="ARBA" id="ARBA00022989"/>
    </source>
</evidence>
<evidence type="ECO:0000256" key="5">
    <source>
        <dbReference type="SAM" id="Coils"/>
    </source>
</evidence>
<keyword evidence="5" id="KW-0175">Coiled coil</keyword>
<dbReference type="InterPro" id="IPR051328">
    <property type="entry name" value="T7SS_ABC-Transporter"/>
</dbReference>
<evidence type="ECO:0000313" key="8">
    <source>
        <dbReference type="Proteomes" id="UP000676917"/>
    </source>
</evidence>
<comment type="subcellular location">
    <subcellularLocation>
        <location evidence="1">Membrane</location>
        <topology evidence="1">Multi-pass membrane protein</topology>
    </subcellularLocation>
</comment>
<dbReference type="SUPFAM" id="SSF58104">
    <property type="entry name" value="Methyl-accepting chemotaxis protein (MCP) signaling domain"/>
    <property type="match status" value="1"/>
</dbReference>
<evidence type="ECO:0000256" key="1">
    <source>
        <dbReference type="ARBA" id="ARBA00004141"/>
    </source>
</evidence>
<name>A0A919X789_9BACI</name>
<dbReference type="AlphaFoldDB" id="A0A919X789"/>
<keyword evidence="4" id="KW-0472">Membrane</keyword>
<dbReference type="PANTHER" id="PTHR43077">
    <property type="entry name" value="TRANSPORT PERMEASE YVFS-RELATED"/>
    <property type="match status" value="1"/>
</dbReference>
<dbReference type="GO" id="GO:0140359">
    <property type="term" value="F:ABC-type transporter activity"/>
    <property type="evidence" value="ECO:0007669"/>
    <property type="project" value="InterPro"/>
</dbReference>
<dbReference type="NCBIfam" id="TIGR03062">
    <property type="entry name" value="pip_yhgE_Cterm"/>
    <property type="match status" value="1"/>
</dbReference>
<feature type="coiled-coil region" evidence="5">
    <location>
        <begin position="309"/>
        <end position="371"/>
    </location>
</feature>
<sequence>MKNSIQIFIHDIKNIITNWVAIIIIGGLILLPSLYAWLNINASWDPYGQTEQIPIGVVNEDEGATVRDEKINVGRDLVAELKKNKTLGWQFVNRSKAMDRLEYGEYYAVIVIPKNFSEKLGTVMSNKPEKAQVEYYVNEKINAIAPKITDKGASVIVDQITRKFVSTVNGIIFDIFNKIGIEIGEKRPDIERFENYIFTLQDRLPEINNILNETSEDANHADNMLKRAKGLIPEVKNATANGIEIIDQTTSFLNEAESRLNKISPKVDEDLNKIQTMTKRVNDFINSINSADVDITEGNPVGSNVTGQINDALQSITVIENALHQLQETQEGNDETINRALSEVQAIRQSLEKLSDQVNSVNSYLEAKQAEVDQLFSSIKDRSAKVNERVNAFVKEYKETIEPTVRNEVAKAKDTLTSARGILADVQSAIPEVQGILNRTSDNLSSGKKMLKNVMGEFPYVNEKVNQLANRIRDIQGEMSLGELINILRHDPIAEKGFFEEPVVLNENKVFPIPNYGTGMTPFYTVLAIWVGGLLLISLLSTDVHRSELSYTEKQVYVGRMLTFLTIGLFQTLIVTLGDMFILNVRIAEPFWFVLFGLLCSLIFVMIVYTLVSVFGDVGKALAIVLLVLQIAGAGGTYPVVLLPKFFQVINPFLPFTYAISLMREAVGGIIWEKVLHDVLLLVVFGLLALILGGLLKGPIDKYTSKVKEKGKESGLFH</sequence>
<dbReference type="InterPro" id="IPR013525">
    <property type="entry name" value="ABC2_TM"/>
</dbReference>
<reference evidence="7" key="1">
    <citation type="submission" date="2021-03" db="EMBL/GenBank/DDBJ databases">
        <title>Antimicrobial resistance genes in bacteria isolated from Japanese honey, and their potential for conferring macrolide and lincosamide resistance in the American foulbrood pathogen Paenibacillus larvae.</title>
        <authorList>
            <person name="Okamoto M."/>
            <person name="Kumagai M."/>
            <person name="Kanamori H."/>
            <person name="Takamatsu D."/>
        </authorList>
    </citation>
    <scope>NUCLEOTIDE SEQUENCE</scope>
    <source>
        <strain evidence="7">J43TS3</strain>
    </source>
</reference>
<feature type="domain" description="ABC-2 type transporter transmembrane" evidence="6">
    <location>
        <begin position="514"/>
        <end position="693"/>
    </location>
</feature>
<accession>A0A919X789</accession>
<dbReference type="Pfam" id="PF12698">
    <property type="entry name" value="ABC2_membrane_3"/>
    <property type="match status" value="2"/>
</dbReference>